<comment type="caution">
    <text evidence="1">The sequence shown here is derived from an EMBL/GenBank/DDBJ whole genome shotgun (WGS) entry which is preliminary data.</text>
</comment>
<organism evidence="1 2">
    <name type="scientific">Hyalomma asiaticum</name>
    <name type="common">Tick</name>
    <dbReference type="NCBI Taxonomy" id="266040"/>
    <lineage>
        <taxon>Eukaryota</taxon>
        <taxon>Metazoa</taxon>
        <taxon>Ecdysozoa</taxon>
        <taxon>Arthropoda</taxon>
        <taxon>Chelicerata</taxon>
        <taxon>Arachnida</taxon>
        <taxon>Acari</taxon>
        <taxon>Parasitiformes</taxon>
        <taxon>Ixodida</taxon>
        <taxon>Ixodoidea</taxon>
        <taxon>Ixodidae</taxon>
        <taxon>Hyalomminae</taxon>
        <taxon>Hyalomma</taxon>
    </lineage>
</organism>
<protein>
    <submittedName>
        <fullName evidence="1">Uncharacterized protein</fullName>
    </submittedName>
</protein>
<evidence type="ECO:0000313" key="1">
    <source>
        <dbReference type="EMBL" id="KAH6927931.1"/>
    </source>
</evidence>
<dbReference type="Proteomes" id="UP000821845">
    <property type="component" value="Chromosome 6"/>
</dbReference>
<evidence type="ECO:0000313" key="2">
    <source>
        <dbReference type="Proteomes" id="UP000821845"/>
    </source>
</evidence>
<name>A0ACB7RZ09_HYAAI</name>
<accession>A0ACB7RZ09</accession>
<proteinExistence type="predicted"/>
<gene>
    <name evidence="1" type="ORF">HPB50_009974</name>
</gene>
<reference evidence="1" key="1">
    <citation type="submission" date="2020-05" db="EMBL/GenBank/DDBJ databases">
        <title>Large-scale comparative analyses of tick genomes elucidate their genetic diversity and vector capacities.</title>
        <authorList>
            <person name="Jia N."/>
            <person name="Wang J."/>
            <person name="Shi W."/>
            <person name="Du L."/>
            <person name="Sun Y."/>
            <person name="Zhan W."/>
            <person name="Jiang J."/>
            <person name="Wang Q."/>
            <person name="Zhang B."/>
            <person name="Ji P."/>
            <person name="Sakyi L.B."/>
            <person name="Cui X."/>
            <person name="Yuan T."/>
            <person name="Jiang B."/>
            <person name="Yang W."/>
            <person name="Lam T.T.-Y."/>
            <person name="Chang Q."/>
            <person name="Ding S."/>
            <person name="Wang X."/>
            <person name="Zhu J."/>
            <person name="Ruan X."/>
            <person name="Zhao L."/>
            <person name="Wei J."/>
            <person name="Que T."/>
            <person name="Du C."/>
            <person name="Cheng J."/>
            <person name="Dai P."/>
            <person name="Han X."/>
            <person name="Huang E."/>
            <person name="Gao Y."/>
            <person name="Liu J."/>
            <person name="Shao H."/>
            <person name="Ye R."/>
            <person name="Li L."/>
            <person name="Wei W."/>
            <person name="Wang X."/>
            <person name="Wang C."/>
            <person name="Yang T."/>
            <person name="Huo Q."/>
            <person name="Li W."/>
            <person name="Guo W."/>
            <person name="Chen H."/>
            <person name="Zhou L."/>
            <person name="Ni X."/>
            <person name="Tian J."/>
            <person name="Zhou Y."/>
            <person name="Sheng Y."/>
            <person name="Liu T."/>
            <person name="Pan Y."/>
            <person name="Xia L."/>
            <person name="Li J."/>
            <person name="Zhao F."/>
            <person name="Cao W."/>
        </authorList>
    </citation>
    <scope>NUCLEOTIDE SEQUENCE</scope>
    <source>
        <strain evidence="1">Hyas-2018</strain>
    </source>
</reference>
<dbReference type="EMBL" id="CM023486">
    <property type="protein sequence ID" value="KAH6927931.1"/>
    <property type="molecule type" value="Genomic_DNA"/>
</dbReference>
<sequence length="243" mass="26690">MLQQDAQMDAYRLEALKAILPKGTPANKLGPSACEITMLPLDGTNEVVKRKTIVTTCMEKELEAKGFDTPGLDIKAMQAKCLKCAFPKLSEADAVAQYKGVVKSFESYEENALRVNSEWVHARQTMIRECALEAEKKLPANLKGDLQFLYALHLNSTALEIPVAAGGAVDVYCTTNGKAPSKCPQCASEAYTTVDAAKVEATRIYNLGMGNCDAACHLTFSHRNKKKHTFYKTSKRLPYNETS</sequence>
<keyword evidence="2" id="KW-1185">Reference proteome</keyword>